<dbReference type="RefSeq" id="XP_043059383.1">
    <property type="nucleotide sequence ID" value="XM_043203684.1"/>
</dbReference>
<sequence length="312" mass="36183">MAHWRCAPELNLATPQTTYFYYDLPRILSIEPLMNKVQNYQHLGRHFEGISRIVSDWDDTITAKDTIAVIFDVLGKDTQYGFDYFFKFYMDSFDKFQNEILPGKSYSLRDCLEREIMYQKAIKESEKSSINEAVRLAVFRGIGKSTFENLVKKIPIRAGFESFYNYICNTNMHFSVLSINWTGLMIAKYFASFKKLPDQILVNEFEFDSNDICTGNVVTDIDIRTGYDKLELTKELVRNERAIYVGDSSTDVLSMIYCDKAIIIKGGSASRTLSRLGYKVYSINDEISEKEAKFVKYLEIEDWNDLLQILKS</sequence>
<accession>A0AAN6DDW3</accession>
<dbReference type="PANTHER" id="PTHR28181:SF1">
    <property type="entry name" value="COLD TOLERANCE PROTEIN 1"/>
    <property type="match status" value="1"/>
</dbReference>
<dbReference type="EMBL" id="JAHLUX010000006">
    <property type="protein sequence ID" value="KAG7818129.1"/>
    <property type="molecule type" value="Genomic_DNA"/>
</dbReference>
<proteinExistence type="predicted"/>
<dbReference type="InterPro" id="IPR036412">
    <property type="entry name" value="HAD-like_sf"/>
</dbReference>
<evidence type="ECO:0000313" key="2">
    <source>
        <dbReference type="Proteomes" id="UP001196530"/>
    </source>
</evidence>
<reference evidence="1" key="1">
    <citation type="journal article" date="2021" name="G3 (Bethesda)">
        <title>Genomic diversity, chromosomal rearrangements, and interspecies hybridization in the ogataea polymorpha species complex.</title>
        <authorList>
            <person name="Hanson S.J."/>
            <person name="Cinneide E.O."/>
            <person name="Salzberg L.I."/>
            <person name="Wolfe K.H."/>
            <person name="McGowan J."/>
            <person name="Fitzpatrick D.A."/>
            <person name="Matlin K."/>
        </authorList>
    </citation>
    <scope>NUCLEOTIDE SEQUENCE</scope>
    <source>
        <strain evidence="1">61-244</strain>
    </source>
</reference>
<dbReference type="SUPFAM" id="SSF56784">
    <property type="entry name" value="HAD-like"/>
    <property type="match status" value="1"/>
</dbReference>
<protein>
    <submittedName>
        <fullName evidence="1">Uncharacterized protein</fullName>
    </submittedName>
</protein>
<dbReference type="InterPro" id="IPR023214">
    <property type="entry name" value="HAD_sf"/>
</dbReference>
<dbReference type="PANTHER" id="PTHR28181">
    <property type="entry name" value="UPF0655 PROTEIN YCR015C"/>
    <property type="match status" value="1"/>
</dbReference>
<evidence type="ECO:0000313" key="1">
    <source>
        <dbReference type="EMBL" id="KAG7818129.1"/>
    </source>
</evidence>
<dbReference type="Proteomes" id="UP001196530">
    <property type="component" value="Unassembled WGS sequence"/>
</dbReference>
<name>A0AAN6DDW3_PICAN</name>
<comment type="caution">
    <text evidence="1">The sequence shown here is derived from an EMBL/GenBank/DDBJ whole genome shotgun (WGS) entry which is preliminary data.</text>
</comment>
<dbReference type="InterPro" id="IPR050849">
    <property type="entry name" value="HAD-like_hydrolase_phosphatase"/>
</dbReference>
<dbReference type="Gene3D" id="3.40.50.1000">
    <property type="entry name" value="HAD superfamily/HAD-like"/>
    <property type="match status" value="1"/>
</dbReference>
<dbReference type="GeneID" id="66127181"/>
<gene>
    <name evidence="1" type="ORF">KL928_003130</name>
</gene>
<organism evidence="1 2">
    <name type="scientific">Pichia angusta</name>
    <name type="common">Yeast</name>
    <name type="synonym">Hansenula polymorpha</name>
    <dbReference type="NCBI Taxonomy" id="870730"/>
    <lineage>
        <taxon>Eukaryota</taxon>
        <taxon>Fungi</taxon>
        <taxon>Dikarya</taxon>
        <taxon>Ascomycota</taxon>
        <taxon>Saccharomycotina</taxon>
        <taxon>Pichiomycetes</taxon>
        <taxon>Pichiales</taxon>
        <taxon>Pichiaceae</taxon>
        <taxon>Ogataea</taxon>
    </lineage>
</organism>
<dbReference type="AlphaFoldDB" id="A0AAN6DDW3"/>